<evidence type="ECO:0000313" key="12">
    <source>
        <dbReference type="Proteomes" id="UP000467840"/>
    </source>
</evidence>
<comment type="subcellular location">
    <subcellularLocation>
        <location evidence="1">Secreted</location>
    </subcellularLocation>
</comment>
<feature type="domain" description="NAD-dependent epimerase/dehydratase" evidence="10">
    <location>
        <begin position="97"/>
        <end position="195"/>
    </location>
</feature>
<keyword evidence="7" id="KW-0560">Oxidoreductase</keyword>
<feature type="transmembrane region" description="Helical" evidence="9">
    <location>
        <begin position="76"/>
        <end position="94"/>
    </location>
</feature>
<sequence length="357" mass="39976">MWVGNEKKLAHLRKLEGAKERLQLVKANLMEMGSFDDAIFGCQGVFHTASPVLGPSSDPKACVLQHCMRTKHCNMVLLYLKINRCLMVFILLVLQAEILEPAVEGTLNVLRSCEKNPFLKRVVLTSSSSTVRARDDFDPLVPLDESSWSSVELCERLQLWYALSKTLAEKAAWEFCNENGIKLITILPSFVIGPSLPPELCSTASDVLGLLKGNSLVSFSFHPVSSMAAATTLSLFFFTIFLVLTPIINAQVEENGLKIMADALEWPMAMSMYNDLEENGDYGDGLVDLDGNEEMGGRRSLFWRRVHYYISYGALAANRIPCPPRSGRSYYTHNCFKARTPVNPYTRGCSRITRCRR</sequence>
<feature type="transmembrane region" description="Helical" evidence="9">
    <location>
        <begin position="227"/>
        <end position="248"/>
    </location>
</feature>
<dbReference type="InterPro" id="IPR008801">
    <property type="entry name" value="RALF"/>
</dbReference>
<dbReference type="Pfam" id="PF01370">
    <property type="entry name" value="Epimerase"/>
    <property type="match status" value="1"/>
</dbReference>
<dbReference type="GO" id="GO:0005576">
    <property type="term" value="C:extracellular region"/>
    <property type="evidence" value="ECO:0007669"/>
    <property type="project" value="UniProtKB-SubCell"/>
</dbReference>
<evidence type="ECO:0000256" key="1">
    <source>
        <dbReference type="ARBA" id="ARBA00004613"/>
    </source>
</evidence>
<dbReference type="Gene3D" id="3.40.50.720">
    <property type="entry name" value="NAD(P)-binding Rossmann-like Domain"/>
    <property type="match status" value="2"/>
</dbReference>
<dbReference type="InterPro" id="IPR050425">
    <property type="entry name" value="NAD(P)_dehydrat-like"/>
</dbReference>
<evidence type="ECO:0000256" key="8">
    <source>
        <dbReference type="ARBA" id="ARBA00023157"/>
    </source>
</evidence>
<evidence type="ECO:0000256" key="3">
    <source>
        <dbReference type="ARBA" id="ARBA00022525"/>
    </source>
</evidence>
<protein>
    <recommendedName>
        <fullName evidence="10">NAD-dependent epimerase/dehydratase domain-containing protein</fullName>
    </recommendedName>
</protein>
<comment type="caution">
    <text evidence="11">The sequence shown here is derived from an EMBL/GenBank/DDBJ whole genome shotgun (WGS) entry which is preliminary data.</text>
</comment>
<keyword evidence="5" id="KW-0732">Signal</keyword>
<dbReference type="PANTHER" id="PTHR10366">
    <property type="entry name" value="NAD DEPENDENT EPIMERASE/DEHYDRATASE"/>
    <property type="match status" value="1"/>
</dbReference>
<evidence type="ECO:0000259" key="10">
    <source>
        <dbReference type="Pfam" id="PF01370"/>
    </source>
</evidence>
<evidence type="ECO:0000313" key="11">
    <source>
        <dbReference type="EMBL" id="KAF2295258.1"/>
    </source>
</evidence>
<dbReference type="Pfam" id="PF05498">
    <property type="entry name" value="RALF"/>
    <property type="match status" value="1"/>
</dbReference>
<gene>
    <name evidence="11" type="ORF">GH714_032344</name>
</gene>
<dbReference type="AlphaFoldDB" id="A0A6A6L4Q0"/>
<comment type="similarity">
    <text evidence="2">Belongs to the plant rapid alkalinization factor (RALF) family.</text>
</comment>
<evidence type="ECO:0000256" key="7">
    <source>
        <dbReference type="ARBA" id="ARBA00023002"/>
    </source>
</evidence>
<accession>A0A6A6L4Q0</accession>
<dbReference type="Proteomes" id="UP000467840">
    <property type="component" value="Chromosome 7"/>
</dbReference>
<keyword evidence="9" id="KW-0472">Membrane</keyword>
<evidence type="ECO:0000256" key="4">
    <source>
        <dbReference type="ARBA" id="ARBA00022702"/>
    </source>
</evidence>
<keyword evidence="12" id="KW-1185">Reference proteome</keyword>
<dbReference type="InterPro" id="IPR001509">
    <property type="entry name" value="Epimerase_deHydtase"/>
</dbReference>
<organism evidence="11 12">
    <name type="scientific">Hevea brasiliensis</name>
    <name type="common">Para rubber tree</name>
    <name type="synonym">Siphonia brasiliensis</name>
    <dbReference type="NCBI Taxonomy" id="3981"/>
    <lineage>
        <taxon>Eukaryota</taxon>
        <taxon>Viridiplantae</taxon>
        <taxon>Streptophyta</taxon>
        <taxon>Embryophyta</taxon>
        <taxon>Tracheophyta</taxon>
        <taxon>Spermatophyta</taxon>
        <taxon>Magnoliopsida</taxon>
        <taxon>eudicotyledons</taxon>
        <taxon>Gunneridae</taxon>
        <taxon>Pentapetalae</taxon>
        <taxon>rosids</taxon>
        <taxon>fabids</taxon>
        <taxon>Malpighiales</taxon>
        <taxon>Euphorbiaceae</taxon>
        <taxon>Crotonoideae</taxon>
        <taxon>Micrandreae</taxon>
        <taxon>Hevea</taxon>
    </lineage>
</organism>
<dbReference type="InterPro" id="IPR036291">
    <property type="entry name" value="NAD(P)-bd_dom_sf"/>
</dbReference>
<dbReference type="GO" id="GO:0016616">
    <property type="term" value="F:oxidoreductase activity, acting on the CH-OH group of donors, NAD or NADP as acceptor"/>
    <property type="evidence" value="ECO:0007669"/>
    <property type="project" value="TreeGrafter"/>
</dbReference>
<dbReference type="SUPFAM" id="SSF51735">
    <property type="entry name" value="NAD(P)-binding Rossmann-fold domains"/>
    <property type="match status" value="1"/>
</dbReference>
<keyword evidence="8" id="KW-1015">Disulfide bond</keyword>
<keyword evidence="3" id="KW-0964">Secreted</keyword>
<keyword evidence="4" id="KW-0372">Hormone</keyword>
<keyword evidence="9" id="KW-0812">Transmembrane</keyword>
<dbReference type="PANTHER" id="PTHR10366:SF821">
    <property type="entry name" value="TETRAKETIDE ALPHA-PYRONE REDUCTASE 1"/>
    <property type="match status" value="1"/>
</dbReference>
<dbReference type="GO" id="GO:0005179">
    <property type="term" value="F:hormone activity"/>
    <property type="evidence" value="ECO:0007669"/>
    <property type="project" value="UniProtKB-KW"/>
</dbReference>
<name>A0A6A6L4Q0_HEVBR</name>
<reference evidence="11 12" key="1">
    <citation type="journal article" date="2020" name="Mol. Plant">
        <title>The Chromosome-Based Rubber Tree Genome Provides New Insights into Spurge Genome Evolution and Rubber Biosynthesis.</title>
        <authorList>
            <person name="Liu J."/>
            <person name="Shi C."/>
            <person name="Shi C.C."/>
            <person name="Li W."/>
            <person name="Zhang Q.J."/>
            <person name="Zhang Y."/>
            <person name="Li K."/>
            <person name="Lu H.F."/>
            <person name="Shi C."/>
            <person name="Zhu S.T."/>
            <person name="Xiao Z.Y."/>
            <person name="Nan H."/>
            <person name="Yue Y."/>
            <person name="Zhu X.G."/>
            <person name="Wu Y."/>
            <person name="Hong X.N."/>
            <person name="Fan G.Y."/>
            <person name="Tong Y."/>
            <person name="Zhang D."/>
            <person name="Mao C.L."/>
            <person name="Liu Y.L."/>
            <person name="Hao S.J."/>
            <person name="Liu W.Q."/>
            <person name="Lv M.Q."/>
            <person name="Zhang H.B."/>
            <person name="Liu Y."/>
            <person name="Hu-Tang G.R."/>
            <person name="Wang J.P."/>
            <person name="Wang J.H."/>
            <person name="Sun Y.H."/>
            <person name="Ni S.B."/>
            <person name="Chen W.B."/>
            <person name="Zhang X.C."/>
            <person name="Jiao Y.N."/>
            <person name="Eichler E.E."/>
            <person name="Li G.H."/>
            <person name="Liu X."/>
            <person name="Gao L.Z."/>
        </authorList>
    </citation>
    <scope>NUCLEOTIDE SEQUENCE [LARGE SCALE GENOMIC DNA]</scope>
    <source>
        <strain evidence="12">cv. GT1</strain>
        <tissue evidence="11">Leaf</tissue>
    </source>
</reference>
<evidence type="ECO:0000256" key="6">
    <source>
        <dbReference type="ARBA" id="ARBA00022857"/>
    </source>
</evidence>
<keyword evidence="9" id="KW-1133">Transmembrane helix</keyword>
<keyword evidence="6" id="KW-0521">NADP</keyword>
<evidence type="ECO:0000256" key="5">
    <source>
        <dbReference type="ARBA" id="ARBA00022729"/>
    </source>
</evidence>
<dbReference type="EMBL" id="JAAGAX010000013">
    <property type="protein sequence ID" value="KAF2295258.1"/>
    <property type="molecule type" value="Genomic_DNA"/>
</dbReference>
<dbReference type="GO" id="GO:0040008">
    <property type="term" value="P:regulation of growth"/>
    <property type="evidence" value="ECO:0007669"/>
    <property type="project" value="UniProtKB-ARBA"/>
</dbReference>
<evidence type="ECO:0000256" key="2">
    <source>
        <dbReference type="ARBA" id="ARBA00009178"/>
    </source>
</evidence>
<proteinExistence type="inferred from homology"/>
<evidence type="ECO:0000256" key="9">
    <source>
        <dbReference type="SAM" id="Phobius"/>
    </source>
</evidence>